<evidence type="ECO:0000256" key="2">
    <source>
        <dbReference type="SAM" id="Phobius"/>
    </source>
</evidence>
<evidence type="ECO:0000313" key="5">
    <source>
        <dbReference type="EMBL" id="TKY88678.1"/>
    </source>
</evidence>
<feature type="region of interest" description="Disordered" evidence="1">
    <location>
        <begin position="610"/>
        <end position="640"/>
    </location>
</feature>
<dbReference type="Proteomes" id="UP000306050">
    <property type="component" value="Chromosome SGRAM_14"/>
</dbReference>
<dbReference type="InterPro" id="IPR000757">
    <property type="entry name" value="Beta-glucanase-like"/>
</dbReference>
<dbReference type="GO" id="GO:0016747">
    <property type="term" value="F:acyltransferase activity, transferring groups other than amino-acyl groups"/>
    <property type="evidence" value="ECO:0007669"/>
    <property type="project" value="InterPro"/>
</dbReference>
<feature type="transmembrane region" description="Helical" evidence="2">
    <location>
        <begin position="1156"/>
        <end position="1175"/>
    </location>
</feature>
<feature type="compositionally biased region" description="Basic and acidic residues" evidence="1">
    <location>
        <begin position="610"/>
        <end position="621"/>
    </location>
</feature>
<keyword evidence="6" id="KW-1185">Reference proteome</keyword>
<protein>
    <recommendedName>
        <fullName evidence="4">GH16 domain-containing protein</fullName>
    </recommendedName>
</protein>
<comment type="caution">
    <text evidence="5">The sequence shown here is derived from an EMBL/GenBank/DDBJ whole genome shotgun (WGS) entry which is preliminary data.</text>
</comment>
<feature type="transmembrane region" description="Helical" evidence="2">
    <location>
        <begin position="777"/>
        <end position="795"/>
    </location>
</feature>
<dbReference type="GO" id="GO:0004553">
    <property type="term" value="F:hydrolase activity, hydrolyzing O-glycosyl compounds"/>
    <property type="evidence" value="ECO:0007669"/>
    <property type="project" value="InterPro"/>
</dbReference>
<proteinExistence type="predicted"/>
<dbReference type="PANTHER" id="PTHR38121:SF2">
    <property type="entry name" value="ACYLTRANSFERASE 3 DOMAIN-CONTAINING PROTEIN"/>
    <property type="match status" value="1"/>
</dbReference>
<dbReference type="InterPro" id="IPR013320">
    <property type="entry name" value="ConA-like_dom_sf"/>
</dbReference>
<accession>A0A4U7KZ16</accession>
<dbReference type="Pfam" id="PF01757">
    <property type="entry name" value="Acyl_transf_3"/>
    <property type="match status" value="1"/>
</dbReference>
<sequence>MVALTKQPPARLVTSAVVLAAACLPLVQAACECGYRDPITNALWTDRTITYFNETGLNDVVTQPAQSPRIDGGATPGETGDGQQTWSLVGNLINKWENSFDATYRSAVSYNNTFIQDDALALQVSPAEPVHRIVNGSQIVTRRRDILYGSFRAQIEPATSRGAGAAFKFSASYNDSETVNLGIFTSNDPANSTLQWSWSAYGQGDQPVKLNMSSLGTDDYLEHRFDWQPELLQWRNAATNESANFHSVQKGVNATHLPITPMPISFQAWSNGEHSQSQGPPRRSPLLTHVRYARFFFNSSLEERQMQFESQCSAVSTNADAICSTDDFTLRNSTAFDLAALNQFKPSKKPFQPPLYAVIVISAAAGIFVMTIAHGLVVRSVKAGDKKRAASIAAQEKEQHISASSSQTHVDRSAPPLSVSPLASKPSSYGYTSPVTPIDEMDVKSRLFGLTPVTTPGSMSPAHGASLTVTKPVQLWTSPDLVYGSDSDSDDDGDSDDEDWDARSYKSHVEMAAKGNGLLPQSYASTTNLNMRRPSHSHHGHDSAAFGSGAETPRWIEDMNRTHALPYVAPGFAADAPASLYAHSVSGLAPSSSQGHSIRGDDDEIELVDDAKSADSRESKDSSYLGIPRAESSAGHSTYMTHDQLLSKPRGSFSSMRSAAAASSMFDFQHEGTSRPGSIFESYGSEAHEAFQRPQIIQWQQRDLNAADGEVGALAKPELGDAVGRKARDGAGSKVKPPESLLQTMLRRTKEFLFIKGTTQVTSTGARRIDYLDGMRGFACFLVSFHHFMLIYYFGITTPNAPHHYPKFEFWFRSLIGPLVVNQGLKLGIFFMLPSRTMTNRYLLKGGLQSMADATVRRIPRLALPVLGAVLANYFLMDVGAFKWVPRLASRTWSTWSYWQNFDNVMVFLDAFISLWWSAPPVQPALVTGYATGVLWTIPVIVQGTWTCMICALVAHEIKNAYKRFTFYALCITLSWYAQTWDLYFMAGLVVADLDSKLNYQAAAAKGIPLVPAFVRRGLRLPESVGKLRVHGQVLAWALFLAAWTQQYLSQIPGARGNGFDNLEHKIHPDWTSETPHAWTDDAGIGYTDPRVSSWILSFSFFLLTDLSDLLRGFFRLRVWSYIGRNAFAVFLMHGVVWWTWSAWLCLTLLAAGVPYWATILVVVITSYALLFAVAECFTATFDTWGGLFSKAVWRATSGGVGRKV</sequence>
<feature type="transmembrane region" description="Helical" evidence="2">
    <location>
        <begin position="355"/>
        <end position="378"/>
    </location>
</feature>
<evidence type="ECO:0000256" key="3">
    <source>
        <dbReference type="SAM" id="SignalP"/>
    </source>
</evidence>
<feature type="transmembrane region" description="Helical" evidence="2">
    <location>
        <begin position="859"/>
        <end position="877"/>
    </location>
</feature>
<feature type="signal peptide" evidence="3">
    <location>
        <begin position="1"/>
        <end position="29"/>
    </location>
</feature>
<dbReference type="EMBL" id="SRRM01000007">
    <property type="protein sequence ID" value="TKY88678.1"/>
    <property type="molecule type" value="Genomic_DNA"/>
</dbReference>
<dbReference type="InterPro" id="IPR002656">
    <property type="entry name" value="Acyl_transf_3_dom"/>
</dbReference>
<feature type="transmembrane region" description="Helical" evidence="2">
    <location>
        <begin position="815"/>
        <end position="833"/>
    </location>
</feature>
<feature type="compositionally biased region" description="Acidic residues" evidence="1">
    <location>
        <begin position="487"/>
        <end position="500"/>
    </location>
</feature>
<feature type="chain" id="PRO_5020581407" description="GH16 domain-containing protein" evidence="3">
    <location>
        <begin position="30"/>
        <end position="1205"/>
    </location>
</feature>
<keyword evidence="2" id="KW-1133">Transmembrane helix</keyword>
<keyword evidence="3" id="KW-0732">Signal</keyword>
<reference evidence="5 6" key="1">
    <citation type="submission" date="2019-05" db="EMBL/GenBank/DDBJ databases">
        <title>Sporisorium graminicola CBS 10092 draft sequencing and annotation.</title>
        <authorList>
            <person name="Solano-Gonzalez S."/>
            <person name="Caddick M.X."/>
            <person name="Darby A."/>
        </authorList>
    </citation>
    <scope>NUCLEOTIDE SEQUENCE [LARGE SCALE GENOMIC DNA]</scope>
    <source>
        <strain evidence="5 6">CBS 10092</strain>
    </source>
</reference>
<dbReference type="CDD" id="cd00413">
    <property type="entry name" value="Glyco_hydrolase_16"/>
    <property type="match status" value="1"/>
</dbReference>
<feature type="transmembrane region" description="Helical" evidence="2">
    <location>
        <begin position="934"/>
        <end position="955"/>
    </location>
</feature>
<dbReference type="Pfam" id="PF00722">
    <property type="entry name" value="Glyco_hydro_16"/>
    <property type="match status" value="1"/>
</dbReference>
<dbReference type="PROSITE" id="PS51762">
    <property type="entry name" value="GH16_2"/>
    <property type="match status" value="1"/>
</dbReference>
<feature type="transmembrane region" description="Helical" evidence="2">
    <location>
        <begin position="1127"/>
        <end position="1150"/>
    </location>
</feature>
<feature type="region of interest" description="Disordered" evidence="1">
    <location>
        <begin position="391"/>
        <end position="433"/>
    </location>
</feature>
<dbReference type="KEGG" id="sgra:EX895_002309"/>
<keyword evidence="2" id="KW-0812">Transmembrane</keyword>
<dbReference type="PROSITE" id="PS51257">
    <property type="entry name" value="PROKAR_LIPOPROTEIN"/>
    <property type="match status" value="1"/>
</dbReference>
<dbReference type="PANTHER" id="PTHR38121">
    <property type="entry name" value="GH16 DOMAIN-CONTAINING PROTEIN"/>
    <property type="match status" value="1"/>
</dbReference>
<dbReference type="SUPFAM" id="SSF49899">
    <property type="entry name" value="Concanavalin A-like lectins/glucanases"/>
    <property type="match status" value="1"/>
</dbReference>
<keyword evidence="2" id="KW-0472">Membrane</keyword>
<organism evidence="5 6">
    <name type="scientific">Sporisorium graminicola</name>
    <dbReference type="NCBI Taxonomy" id="280036"/>
    <lineage>
        <taxon>Eukaryota</taxon>
        <taxon>Fungi</taxon>
        <taxon>Dikarya</taxon>
        <taxon>Basidiomycota</taxon>
        <taxon>Ustilaginomycotina</taxon>
        <taxon>Ustilaginomycetes</taxon>
        <taxon>Ustilaginales</taxon>
        <taxon>Ustilaginaceae</taxon>
        <taxon>Sporisorium</taxon>
    </lineage>
</organism>
<name>A0A4U7KZ16_9BASI</name>
<dbReference type="GO" id="GO:0005975">
    <property type="term" value="P:carbohydrate metabolic process"/>
    <property type="evidence" value="ECO:0007669"/>
    <property type="project" value="InterPro"/>
</dbReference>
<dbReference type="AlphaFoldDB" id="A0A4U7KZ16"/>
<evidence type="ECO:0000313" key="6">
    <source>
        <dbReference type="Proteomes" id="UP000306050"/>
    </source>
</evidence>
<evidence type="ECO:0000259" key="4">
    <source>
        <dbReference type="PROSITE" id="PS51762"/>
    </source>
</evidence>
<gene>
    <name evidence="5" type="ORF">EX895_002309</name>
</gene>
<dbReference type="GeneID" id="40725204"/>
<feature type="compositionally biased region" description="Low complexity" evidence="1">
    <location>
        <begin position="413"/>
        <end position="428"/>
    </location>
</feature>
<feature type="domain" description="GH16" evidence="4">
    <location>
        <begin position="68"/>
        <end position="301"/>
    </location>
</feature>
<dbReference type="RefSeq" id="XP_029740663.1">
    <property type="nucleotide sequence ID" value="XM_029882908.1"/>
</dbReference>
<evidence type="ECO:0000256" key="1">
    <source>
        <dbReference type="SAM" id="MobiDB-lite"/>
    </source>
</evidence>
<dbReference type="OrthoDB" id="25131at2759"/>
<dbReference type="Gene3D" id="2.60.120.200">
    <property type="match status" value="1"/>
</dbReference>
<feature type="region of interest" description="Disordered" evidence="1">
    <location>
        <begin position="480"/>
        <end position="501"/>
    </location>
</feature>